<accession>A0A3S0ZK60</accession>
<gene>
    <name evidence="1" type="ORF">PCC6912_65630</name>
</gene>
<organism evidence="1 2">
    <name type="scientific">Chlorogloeopsis fritschii PCC 6912</name>
    <dbReference type="NCBI Taxonomy" id="211165"/>
    <lineage>
        <taxon>Bacteria</taxon>
        <taxon>Bacillati</taxon>
        <taxon>Cyanobacteriota</taxon>
        <taxon>Cyanophyceae</taxon>
        <taxon>Nostocales</taxon>
        <taxon>Chlorogloeopsidaceae</taxon>
        <taxon>Chlorogloeopsis</taxon>
    </lineage>
</organism>
<evidence type="ECO:0000313" key="1">
    <source>
        <dbReference type="EMBL" id="RUR72045.1"/>
    </source>
</evidence>
<dbReference type="Proteomes" id="UP000268857">
    <property type="component" value="Unassembled WGS sequence"/>
</dbReference>
<comment type="caution">
    <text evidence="1">The sequence shown here is derived from an EMBL/GenBank/DDBJ whole genome shotgun (WGS) entry which is preliminary data.</text>
</comment>
<reference evidence="1 2" key="1">
    <citation type="journal article" date="2019" name="Genome Biol. Evol.">
        <title>Day and night: Metabolic profiles and evolutionary relationships of six axenic non-marine cyanobacteria.</title>
        <authorList>
            <person name="Will S.E."/>
            <person name="Henke P."/>
            <person name="Boedeker C."/>
            <person name="Huang S."/>
            <person name="Brinkmann H."/>
            <person name="Rohde M."/>
            <person name="Jarek M."/>
            <person name="Friedl T."/>
            <person name="Seufert S."/>
            <person name="Schumacher M."/>
            <person name="Overmann J."/>
            <person name="Neumann-Schaal M."/>
            <person name="Petersen J."/>
        </authorList>
    </citation>
    <scope>NUCLEOTIDE SEQUENCE [LARGE SCALE GENOMIC DNA]</scope>
    <source>
        <strain evidence="1 2">PCC 6912</strain>
    </source>
</reference>
<proteinExistence type="predicted"/>
<dbReference type="EMBL" id="RSCJ01000062">
    <property type="protein sequence ID" value="RUR72045.1"/>
    <property type="molecule type" value="Genomic_DNA"/>
</dbReference>
<dbReference type="AlphaFoldDB" id="A0A3S0ZK60"/>
<name>A0A3S0ZK60_CHLFR</name>
<sequence length="140" mass="15748">MSMCISSSREANVELAVDVFKAQNPALIISLKNFLTVLPNSLCIEEVLTAAIYGLSESDPDTCSWILNNFCYLEPELDLLKVARNLAQIKLQNQGLIIGQDFWFESSGRLHINEQENTDIMLNISTSDRLLLEKILQICN</sequence>
<dbReference type="RefSeq" id="WP_235082996.1">
    <property type="nucleotide sequence ID" value="NZ_AJLN01000072.1"/>
</dbReference>
<keyword evidence="2" id="KW-1185">Reference proteome</keyword>
<protein>
    <submittedName>
        <fullName evidence="1">Uncharacterized protein</fullName>
    </submittedName>
</protein>
<evidence type="ECO:0000313" key="2">
    <source>
        <dbReference type="Proteomes" id="UP000268857"/>
    </source>
</evidence>